<reference evidence="2" key="1">
    <citation type="submission" date="2023-08" db="EMBL/GenBank/DDBJ databases">
        <title>Functional and genomic diversity of the sorghum phyllosphere microbiome.</title>
        <authorList>
            <person name="Shade A."/>
        </authorList>
    </citation>
    <scope>NUCLEOTIDE SEQUENCE</scope>
    <source>
        <strain evidence="2">SORGH_AS_0201</strain>
    </source>
</reference>
<comment type="caution">
    <text evidence="2">The sequence shown here is derived from an EMBL/GenBank/DDBJ whole genome shotgun (WGS) entry which is preliminary data.</text>
</comment>
<dbReference type="Pfam" id="PF00903">
    <property type="entry name" value="Glyoxalase"/>
    <property type="match status" value="1"/>
</dbReference>
<proteinExistence type="predicted"/>
<evidence type="ECO:0000313" key="3">
    <source>
        <dbReference type="Proteomes" id="UP001268036"/>
    </source>
</evidence>
<evidence type="ECO:0000259" key="1">
    <source>
        <dbReference type="PROSITE" id="PS51819"/>
    </source>
</evidence>
<dbReference type="AlphaFoldDB" id="A0AAJ2BLR9"/>
<dbReference type="SUPFAM" id="SSF54593">
    <property type="entry name" value="Glyoxalase/Bleomycin resistance protein/Dihydroxybiphenyl dioxygenase"/>
    <property type="match status" value="1"/>
</dbReference>
<dbReference type="InterPro" id="IPR029068">
    <property type="entry name" value="Glyas_Bleomycin-R_OHBP_Dase"/>
</dbReference>
<dbReference type="EMBL" id="JAVJAF010000001">
    <property type="protein sequence ID" value="MDR6235280.1"/>
    <property type="molecule type" value="Genomic_DNA"/>
</dbReference>
<dbReference type="InterPro" id="IPR004360">
    <property type="entry name" value="Glyas_Fos-R_dOase_dom"/>
</dbReference>
<sequence>MSVLDHLELAVADIERARHFYLAALAPLGIGQVIAVPASATRSGTPRYGFGRDGYPRFWIQGGGGPAGYRHLAFAVDNRAAVSAFHAAALAAGGTDQGTPGLRPHYHARYFAAYVLDPDGISVEAVYQGD</sequence>
<dbReference type="Gene3D" id="3.10.180.10">
    <property type="entry name" value="2,3-Dihydroxybiphenyl 1,2-Dioxygenase, domain 1"/>
    <property type="match status" value="1"/>
</dbReference>
<organism evidence="2 3">
    <name type="scientific">Pseudomonas oryzihabitans</name>
    <dbReference type="NCBI Taxonomy" id="47885"/>
    <lineage>
        <taxon>Bacteria</taxon>
        <taxon>Pseudomonadati</taxon>
        <taxon>Pseudomonadota</taxon>
        <taxon>Gammaproteobacteria</taxon>
        <taxon>Pseudomonadales</taxon>
        <taxon>Pseudomonadaceae</taxon>
        <taxon>Pseudomonas</taxon>
    </lineage>
</organism>
<dbReference type="PANTHER" id="PTHR35006:SF2">
    <property type="entry name" value="GLYOXALASE FAMILY PROTEIN (AFU_ORTHOLOGUE AFUA_5G14830)"/>
    <property type="match status" value="1"/>
</dbReference>
<dbReference type="PANTHER" id="PTHR35006">
    <property type="entry name" value="GLYOXALASE FAMILY PROTEIN (AFU_ORTHOLOGUE AFUA_5G14830)"/>
    <property type="match status" value="1"/>
</dbReference>
<dbReference type="RefSeq" id="WP_309759745.1">
    <property type="nucleotide sequence ID" value="NZ_JAVJAF010000001.1"/>
</dbReference>
<name>A0AAJ2BLR9_9PSED</name>
<dbReference type="Proteomes" id="UP001268036">
    <property type="component" value="Unassembled WGS sequence"/>
</dbReference>
<protein>
    <submittedName>
        <fullName evidence="2">Catechol 2,3-dioxygenase-like lactoylglutathione lyase family enzyme</fullName>
    </submittedName>
</protein>
<accession>A0AAJ2BLR9</accession>
<feature type="domain" description="VOC" evidence="1">
    <location>
        <begin position="3"/>
        <end position="128"/>
    </location>
</feature>
<dbReference type="InterPro" id="IPR037523">
    <property type="entry name" value="VOC_core"/>
</dbReference>
<keyword evidence="2" id="KW-0456">Lyase</keyword>
<gene>
    <name evidence="2" type="ORF">QE440_003021</name>
</gene>
<dbReference type="GO" id="GO:0016829">
    <property type="term" value="F:lyase activity"/>
    <property type="evidence" value="ECO:0007669"/>
    <property type="project" value="UniProtKB-KW"/>
</dbReference>
<dbReference type="PROSITE" id="PS51819">
    <property type="entry name" value="VOC"/>
    <property type="match status" value="1"/>
</dbReference>
<evidence type="ECO:0000313" key="2">
    <source>
        <dbReference type="EMBL" id="MDR6235280.1"/>
    </source>
</evidence>